<dbReference type="EMBL" id="BQNB010013252">
    <property type="protein sequence ID" value="GJT13707.1"/>
    <property type="molecule type" value="Genomic_DNA"/>
</dbReference>
<accession>A0ABQ5BIY4</accession>
<reference evidence="3" key="1">
    <citation type="journal article" date="2022" name="Int. J. Mol. Sci.">
        <title>Draft Genome of Tanacetum Coccineum: Genomic Comparison of Closely Related Tanacetum-Family Plants.</title>
        <authorList>
            <person name="Yamashiro T."/>
            <person name="Shiraishi A."/>
            <person name="Nakayama K."/>
            <person name="Satake H."/>
        </authorList>
    </citation>
    <scope>NUCLEOTIDE SEQUENCE</scope>
</reference>
<name>A0ABQ5BIY4_9ASTR</name>
<gene>
    <name evidence="3" type="ORF">Tco_0860749</name>
</gene>
<evidence type="ECO:0000313" key="4">
    <source>
        <dbReference type="Proteomes" id="UP001151760"/>
    </source>
</evidence>
<protein>
    <recommendedName>
        <fullName evidence="2">Retroviral polymerase SH3-like domain-containing protein</fullName>
    </recommendedName>
</protein>
<feature type="domain" description="Retroviral polymerase SH3-like" evidence="2">
    <location>
        <begin position="10"/>
        <end position="61"/>
    </location>
</feature>
<feature type="region of interest" description="Disordered" evidence="1">
    <location>
        <begin position="129"/>
        <end position="213"/>
    </location>
</feature>
<evidence type="ECO:0000256" key="1">
    <source>
        <dbReference type="SAM" id="MobiDB-lite"/>
    </source>
</evidence>
<evidence type="ECO:0000259" key="2">
    <source>
        <dbReference type="Pfam" id="PF25597"/>
    </source>
</evidence>
<dbReference type="Pfam" id="PF25597">
    <property type="entry name" value="SH3_retrovirus"/>
    <property type="match status" value="1"/>
</dbReference>
<reference evidence="3" key="2">
    <citation type="submission" date="2022-01" db="EMBL/GenBank/DDBJ databases">
        <authorList>
            <person name="Yamashiro T."/>
            <person name="Shiraishi A."/>
            <person name="Satake H."/>
            <person name="Nakayama K."/>
        </authorList>
    </citation>
    <scope>NUCLEOTIDE SEQUENCE</scope>
</reference>
<dbReference type="InterPro" id="IPR057670">
    <property type="entry name" value="SH3_retrovirus"/>
</dbReference>
<organism evidence="3 4">
    <name type="scientific">Tanacetum coccineum</name>
    <dbReference type="NCBI Taxonomy" id="301880"/>
    <lineage>
        <taxon>Eukaryota</taxon>
        <taxon>Viridiplantae</taxon>
        <taxon>Streptophyta</taxon>
        <taxon>Embryophyta</taxon>
        <taxon>Tracheophyta</taxon>
        <taxon>Spermatophyta</taxon>
        <taxon>Magnoliopsida</taxon>
        <taxon>eudicotyledons</taxon>
        <taxon>Gunneridae</taxon>
        <taxon>Pentapetalae</taxon>
        <taxon>asterids</taxon>
        <taxon>campanulids</taxon>
        <taxon>Asterales</taxon>
        <taxon>Asteraceae</taxon>
        <taxon>Asteroideae</taxon>
        <taxon>Anthemideae</taxon>
        <taxon>Anthemidinae</taxon>
        <taxon>Tanacetum</taxon>
    </lineage>
</organism>
<feature type="compositionally biased region" description="Basic and acidic residues" evidence="1">
    <location>
        <begin position="145"/>
        <end position="177"/>
    </location>
</feature>
<keyword evidence="4" id="KW-1185">Reference proteome</keyword>
<evidence type="ECO:0000313" key="3">
    <source>
        <dbReference type="EMBL" id="GJT13707.1"/>
    </source>
</evidence>
<sequence length="254" mass="28042">MRPFGCPVTIFNTIDHLCKFDGKADEGFFVRYSINSKAFRVFNNRTRIVKENLHVQFSENTPNIAGSGPNWLFDIDELTKSINYKPVVAGNQSNGNAGTKACDDAGKARMEIVPDKDYILLPLWNADPPISQSSKSSPDAGFKPSGDDEKKVTKEPRKEGGDSSKDSECSDQEKKDNLNNTNNVNASSTNEVNVVGAKTSIELPDDPNMPELEDIVYSDDNEDVGAEADMNNLDAFMPFSPIPTTRIYKDHPVE</sequence>
<dbReference type="Proteomes" id="UP001151760">
    <property type="component" value="Unassembled WGS sequence"/>
</dbReference>
<comment type="caution">
    <text evidence="3">The sequence shown here is derived from an EMBL/GenBank/DDBJ whole genome shotgun (WGS) entry which is preliminary data.</text>
</comment>
<feature type="compositionally biased region" description="Low complexity" evidence="1">
    <location>
        <begin position="178"/>
        <end position="195"/>
    </location>
</feature>
<proteinExistence type="predicted"/>